<protein>
    <recommendedName>
        <fullName evidence="5">Putative glutamate--cysteine ligase 2</fullName>
        <ecNumber evidence="5">6.3.2.2</ecNumber>
    </recommendedName>
    <alternativeName>
        <fullName evidence="5">Gamma-glutamylcysteine synthetase 2</fullName>
        <shortName evidence="5">GCS 2</shortName>
        <shortName evidence="5">Gamma-GCS 2</shortName>
    </alternativeName>
</protein>
<name>A0A941INB8_9ACTN</name>
<evidence type="ECO:0000256" key="6">
    <source>
        <dbReference type="SAM" id="MobiDB-lite"/>
    </source>
</evidence>
<feature type="region of interest" description="Disordered" evidence="6">
    <location>
        <begin position="1"/>
        <end position="32"/>
    </location>
</feature>
<dbReference type="InterPro" id="IPR006336">
    <property type="entry name" value="GCS2"/>
</dbReference>
<dbReference type="GO" id="GO:0005524">
    <property type="term" value="F:ATP binding"/>
    <property type="evidence" value="ECO:0007669"/>
    <property type="project" value="UniProtKB-KW"/>
</dbReference>
<dbReference type="NCBIfam" id="TIGR02050">
    <property type="entry name" value="gshA_cyan_rel"/>
    <property type="match status" value="1"/>
</dbReference>
<keyword evidence="2 5" id="KW-0547">Nucleotide-binding</keyword>
<gene>
    <name evidence="7" type="ORF">KDK95_31530</name>
</gene>
<dbReference type="HAMAP" id="MF_01609">
    <property type="entry name" value="Glu_cys_ligase_2"/>
    <property type="match status" value="1"/>
</dbReference>
<evidence type="ECO:0000313" key="8">
    <source>
        <dbReference type="Proteomes" id="UP000676325"/>
    </source>
</evidence>
<comment type="function">
    <text evidence="5">ATP-dependent carboxylate-amine ligase which exhibits weak glutamate--cysteine ligase activity.</text>
</comment>
<evidence type="ECO:0000256" key="5">
    <source>
        <dbReference type="HAMAP-Rule" id="MF_01609"/>
    </source>
</evidence>
<dbReference type="AlphaFoldDB" id="A0A941INB8"/>
<comment type="similarity">
    <text evidence="5">Belongs to the glutamate--cysteine ligase type 2 family. YbdK subfamily.</text>
</comment>
<evidence type="ECO:0000256" key="2">
    <source>
        <dbReference type="ARBA" id="ARBA00022741"/>
    </source>
</evidence>
<keyword evidence="1 5" id="KW-0436">Ligase</keyword>
<evidence type="ECO:0000256" key="1">
    <source>
        <dbReference type="ARBA" id="ARBA00022598"/>
    </source>
</evidence>
<dbReference type="Pfam" id="PF04107">
    <property type="entry name" value="GCS2"/>
    <property type="match status" value="1"/>
</dbReference>
<reference evidence="7" key="1">
    <citation type="submission" date="2021-04" db="EMBL/GenBank/DDBJ databases">
        <title>Genome based classification of Actinospica acidithermotolerans sp. nov., an actinobacterium isolated from an Indonesian hot spring.</title>
        <authorList>
            <person name="Kusuma A.B."/>
            <person name="Putra K.E."/>
            <person name="Nafisah S."/>
            <person name="Loh J."/>
            <person name="Nouioui I."/>
            <person name="Goodfellow M."/>
        </authorList>
    </citation>
    <scope>NUCLEOTIDE SEQUENCE</scope>
    <source>
        <strain evidence="7">MGRD01-02</strain>
    </source>
</reference>
<dbReference type="InterPro" id="IPR014746">
    <property type="entry name" value="Gln_synth/guanido_kin_cat_dom"/>
</dbReference>
<dbReference type="GO" id="GO:0004357">
    <property type="term" value="F:glutamate-cysteine ligase activity"/>
    <property type="evidence" value="ECO:0007669"/>
    <property type="project" value="UniProtKB-EC"/>
</dbReference>
<dbReference type="InterPro" id="IPR050141">
    <property type="entry name" value="GCL_type2/YbdK_subfam"/>
</dbReference>
<dbReference type="PANTHER" id="PTHR36510">
    <property type="entry name" value="GLUTAMATE--CYSTEINE LIGASE 2-RELATED"/>
    <property type="match status" value="1"/>
</dbReference>
<dbReference type="NCBIfam" id="NF010041">
    <property type="entry name" value="PRK13517.1-1"/>
    <property type="match status" value="1"/>
</dbReference>
<keyword evidence="8" id="KW-1185">Reference proteome</keyword>
<dbReference type="EC" id="6.3.2.2" evidence="5"/>
<dbReference type="Gene3D" id="3.30.590.20">
    <property type="match status" value="1"/>
</dbReference>
<comment type="catalytic activity">
    <reaction evidence="4 5">
        <text>L-cysteine + L-glutamate + ATP = gamma-L-glutamyl-L-cysteine + ADP + phosphate + H(+)</text>
        <dbReference type="Rhea" id="RHEA:13285"/>
        <dbReference type="ChEBI" id="CHEBI:15378"/>
        <dbReference type="ChEBI" id="CHEBI:29985"/>
        <dbReference type="ChEBI" id="CHEBI:30616"/>
        <dbReference type="ChEBI" id="CHEBI:35235"/>
        <dbReference type="ChEBI" id="CHEBI:43474"/>
        <dbReference type="ChEBI" id="CHEBI:58173"/>
        <dbReference type="ChEBI" id="CHEBI:456216"/>
        <dbReference type="EC" id="6.3.2.2"/>
    </reaction>
</comment>
<accession>A0A941INB8</accession>
<comment type="caution">
    <text evidence="7">The sequence shown here is derived from an EMBL/GenBank/DDBJ whole genome shotgun (WGS) entry which is preliminary data.</text>
</comment>
<keyword evidence="3 5" id="KW-0067">ATP-binding</keyword>
<dbReference type="PANTHER" id="PTHR36510:SF1">
    <property type="entry name" value="GLUTAMATE--CYSTEINE LIGASE 2-RELATED"/>
    <property type="match status" value="1"/>
</dbReference>
<evidence type="ECO:0000256" key="4">
    <source>
        <dbReference type="ARBA" id="ARBA00048819"/>
    </source>
</evidence>
<evidence type="ECO:0000256" key="3">
    <source>
        <dbReference type="ARBA" id="ARBA00022840"/>
    </source>
</evidence>
<dbReference type="EMBL" id="JAGSOH010000163">
    <property type="protein sequence ID" value="MBR7830878.1"/>
    <property type="molecule type" value="Genomic_DNA"/>
</dbReference>
<dbReference type="Proteomes" id="UP000676325">
    <property type="component" value="Unassembled WGS sequence"/>
</dbReference>
<dbReference type="GO" id="GO:0042398">
    <property type="term" value="P:modified amino acid biosynthetic process"/>
    <property type="evidence" value="ECO:0007669"/>
    <property type="project" value="InterPro"/>
</dbReference>
<evidence type="ECO:0000313" key="7">
    <source>
        <dbReference type="EMBL" id="MBR7830878.1"/>
    </source>
</evidence>
<organism evidence="7 8">
    <name type="scientific">Actinospica acidithermotolerans</name>
    <dbReference type="NCBI Taxonomy" id="2828514"/>
    <lineage>
        <taxon>Bacteria</taxon>
        <taxon>Bacillati</taxon>
        <taxon>Actinomycetota</taxon>
        <taxon>Actinomycetes</taxon>
        <taxon>Catenulisporales</taxon>
        <taxon>Actinospicaceae</taxon>
        <taxon>Actinospica</taxon>
    </lineage>
</organism>
<proteinExistence type="inferred from homology"/>
<dbReference type="RefSeq" id="WP_212521997.1">
    <property type="nucleotide sequence ID" value="NZ_JAGSOH010000163.1"/>
</dbReference>
<dbReference type="InterPro" id="IPR011793">
    <property type="entry name" value="YbdK"/>
</dbReference>
<sequence length="398" mass="43849">MTEVASRPTRNGSTTRSRLRRLDDATAGTADVPPRLGVEEEFLLLDPVGGGLLARAAQVRSRSRLYAELDQGEVQHEMLLAQLETSTPVCETLPEVGGNLLRMRHALSEAAMREGCLLVAGASSPFAGGAWPVPITDTPRYTRMRQEAQLLSDEQLINGLHVHVEILDDEERIEALNRMRPWLPLLVALAANSPLWRGRDTGFSSWRYLVSARWPVSGVPPRFRDAEDYRRRTTDLVDRGMVADIGQLYWLVRASARFPTLEVRACDVQMRADEAAALAGLVRAVVMTVLAESDAGLPAPAPPPELLEAATWHAARYGLAGDVHDPHDLCLRPAAEVLHDALDYVKPALYRAGDQRYVSQVVDRMLDEGNGAIRVRRVLAESGWPGVLAYMCDQTQGL</sequence>
<dbReference type="SUPFAM" id="SSF55931">
    <property type="entry name" value="Glutamine synthetase/guanido kinase"/>
    <property type="match status" value="1"/>
</dbReference>